<feature type="transmembrane region" description="Helical" evidence="1">
    <location>
        <begin position="31"/>
        <end position="52"/>
    </location>
</feature>
<dbReference type="Proteomes" id="UP000218711">
    <property type="component" value="Unassembled WGS sequence"/>
</dbReference>
<gene>
    <name evidence="2" type="ORF">RU92_GL001463</name>
</gene>
<keyword evidence="1" id="KW-0472">Membrane</keyword>
<keyword evidence="1" id="KW-1133">Transmembrane helix</keyword>
<sequence length="55" mass="6107">MAFLLPLILFGQSLDILKKYAKERKQKGYKCLVGSAILSFLLLINIIVIIIASPS</sequence>
<dbReference type="AlphaFoldDB" id="A0A2A5SVM7"/>
<protein>
    <submittedName>
        <fullName evidence="2">Uncharacterized protein</fullName>
    </submittedName>
</protein>
<evidence type="ECO:0000256" key="1">
    <source>
        <dbReference type="SAM" id="Phobius"/>
    </source>
</evidence>
<evidence type="ECO:0000313" key="2">
    <source>
        <dbReference type="EMBL" id="PCS19945.1"/>
    </source>
</evidence>
<dbReference type="EMBL" id="JXKC01000002">
    <property type="protein sequence ID" value="PCS19945.1"/>
    <property type="molecule type" value="Genomic_DNA"/>
</dbReference>
<proteinExistence type="predicted"/>
<name>A0A2A5SVM7_LACLC</name>
<accession>A0A2A5SVM7</accession>
<evidence type="ECO:0000313" key="3">
    <source>
        <dbReference type="Proteomes" id="UP000218711"/>
    </source>
</evidence>
<organism evidence="2 3">
    <name type="scientific">Lactococcus cremoris subsp. tructae</name>
    <dbReference type="NCBI Taxonomy" id="542833"/>
    <lineage>
        <taxon>Bacteria</taxon>
        <taxon>Bacillati</taxon>
        <taxon>Bacillota</taxon>
        <taxon>Bacilli</taxon>
        <taxon>Lactobacillales</taxon>
        <taxon>Streptococcaceae</taxon>
        <taxon>Lactococcus</taxon>
    </lineage>
</organism>
<reference evidence="2 3" key="1">
    <citation type="submission" date="2014-12" db="EMBL/GenBank/DDBJ databases">
        <title>Draft genome sequences of 10 type strains of Lactococcus.</title>
        <authorList>
            <person name="Sun Z."/>
            <person name="Zhong Z."/>
            <person name="Liu W."/>
            <person name="Zhang W."/>
            <person name="Zhang H."/>
        </authorList>
    </citation>
    <scope>NUCLEOTIDE SEQUENCE [LARGE SCALE GENOMIC DNA]</scope>
    <source>
        <strain evidence="2 3">DSM 21502</strain>
    </source>
</reference>
<comment type="caution">
    <text evidence="2">The sequence shown here is derived from an EMBL/GenBank/DDBJ whole genome shotgun (WGS) entry which is preliminary data.</text>
</comment>
<keyword evidence="1" id="KW-0812">Transmembrane</keyword>